<evidence type="ECO:0000313" key="2">
    <source>
        <dbReference type="EMBL" id="PXV62987.1"/>
    </source>
</evidence>
<keyword evidence="3" id="KW-1185">Reference proteome</keyword>
<evidence type="ECO:0000256" key="1">
    <source>
        <dbReference type="SAM" id="SignalP"/>
    </source>
</evidence>
<dbReference type="EMBL" id="QICL01000016">
    <property type="protein sequence ID" value="PXV62987.1"/>
    <property type="molecule type" value="Genomic_DNA"/>
</dbReference>
<feature type="chain" id="PRO_5016049793" evidence="1">
    <location>
        <begin position="22"/>
        <end position="138"/>
    </location>
</feature>
<dbReference type="Gene3D" id="2.40.128.720">
    <property type="match status" value="1"/>
</dbReference>
<accession>A0A2V3PLW8</accession>
<protein>
    <submittedName>
        <fullName evidence="2">Uncharacterized protein DUF3836</fullName>
    </submittedName>
</protein>
<sequence length="138" mass="15886">MKAIIGTLVIAFFLSISNSFAGDKLYKNVIDNKEKRTVTSTVCKGKNDMNLVPLTECVLQYNADGSLKERISYKWESHKKAWIAHQKYMYEYDKGSLTAISYVEWNKSTKAWGNDIQYVMYIYDSKTDLLTVINSSQK</sequence>
<comment type="caution">
    <text evidence="2">The sequence shown here is derived from an EMBL/GenBank/DDBJ whole genome shotgun (WGS) entry which is preliminary data.</text>
</comment>
<dbReference type="AlphaFoldDB" id="A0A2V3PLW8"/>
<dbReference type="OrthoDB" id="997541at2"/>
<feature type="signal peptide" evidence="1">
    <location>
        <begin position="1"/>
        <end position="21"/>
    </location>
</feature>
<name>A0A2V3PLW8_9BACT</name>
<gene>
    <name evidence="2" type="ORF">CLV62_11627</name>
</gene>
<keyword evidence="1" id="KW-0732">Signal</keyword>
<organism evidence="2 3">
    <name type="scientific">Dysgonomonas alginatilytica</name>
    <dbReference type="NCBI Taxonomy" id="1605892"/>
    <lineage>
        <taxon>Bacteria</taxon>
        <taxon>Pseudomonadati</taxon>
        <taxon>Bacteroidota</taxon>
        <taxon>Bacteroidia</taxon>
        <taxon>Bacteroidales</taxon>
        <taxon>Dysgonomonadaceae</taxon>
        <taxon>Dysgonomonas</taxon>
    </lineage>
</organism>
<evidence type="ECO:0000313" key="3">
    <source>
        <dbReference type="Proteomes" id="UP000247973"/>
    </source>
</evidence>
<dbReference type="RefSeq" id="WP_110311141.1">
    <property type="nucleotide sequence ID" value="NZ_QICL01000016.1"/>
</dbReference>
<proteinExistence type="predicted"/>
<dbReference type="Proteomes" id="UP000247973">
    <property type="component" value="Unassembled WGS sequence"/>
</dbReference>
<dbReference type="InterPro" id="IPR024339">
    <property type="entry name" value="DUF3836"/>
</dbReference>
<reference evidence="2 3" key="1">
    <citation type="submission" date="2018-03" db="EMBL/GenBank/DDBJ databases">
        <title>Genomic Encyclopedia of Archaeal and Bacterial Type Strains, Phase II (KMG-II): from individual species to whole genera.</title>
        <authorList>
            <person name="Goeker M."/>
        </authorList>
    </citation>
    <scope>NUCLEOTIDE SEQUENCE [LARGE SCALE GENOMIC DNA]</scope>
    <source>
        <strain evidence="2 3">DSM 100214</strain>
    </source>
</reference>
<dbReference type="Pfam" id="PF12930">
    <property type="entry name" value="DUF3836"/>
    <property type="match status" value="1"/>
</dbReference>